<evidence type="ECO:0000313" key="3">
    <source>
        <dbReference type="Proteomes" id="UP000603865"/>
    </source>
</evidence>
<comment type="caution">
    <text evidence="2">The sequence shown here is derived from an EMBL/GenBank/DDBJ whole genome shotgun (WGS) entry which is preliminary data.</text>
</comment>
<feature type="chain" id="PRO_5037265651" evidence="1">
    <location>
        <begin position="23"/>
        <end position="256"/>
    </location>
</feature>
<dbReference type="EMBL" id="BMQL01000002">
    <property type="protein sequence ID" value="GGQ96949.1"/>
    <property type="molecule type" value="Genomic_DNA"/>
</dbReference>
<dbReference type="Proteomes" id="UP000603865">
    <property type="component" value="Unassembled WGS sequence"/>
</dbReference>
<reference evidence="2" key="2">
    <citation type="submission" date="2020-09" db="EMBL/GenBank/DDBJ databases">
        <authorList>
            <person name="Sun Q."/>
            <person name="Ohkuma M."/>
        </authorList>
    </citation>
    <scope>NUCLEOTIDE SEQUENCE</scope>
    <source>
        <strain evidence="2">JCM 31311</strain>
    </source>
</reference>
<keyword evidence="3" id="KW-1185">Reference proteome</keyword>
<organism evidence="2 3">
    <name type="scientific">Deinococcus ruber</name>
    <dbReference type="NCBI Taxonomy" id="1848197"/>
    <lineage>
        <taxon>Bacteria</taxon>
        <taxon>Thermotogati</taxon>
        <taxon>Deinococcota</taxon>
        <taxon>Deinococci</taxon>
        <taxon>Deinococcales</taxon>
        <taxon>Deinococcaceae</taxon>
        <taxon>Deinococcus</taxon>
    </lineage>
</organism>
<keyword evidence="1" id="KW-0732">Signal</keyword>
<feature type="signal peptide" evidence="1">
    <location>
        <begin position="1"/>
        <end position="22"/>
    </location>
</feature>
<dbReference type="AlphaFoldDB" id="A0A918F373"/>
<reference evidence="2" key="1">
    <citation type="journal article" date="2014" name="Int. J. Syst. Evol. Microbiol.">
        <title>Complete genome sequence of Corynebacterium casei LMG S-19264T (=DSM 44701T), isolated from a smear-ripened cheese.</title>
        <authorList>
            <consortium name="US DOE Joint Genome Institute (JGI-PGF)"/>
            <person name="Walter F."/>
            <person name="Albersmeier A."/>
            <person name="Kalinowski J."/>
            <person name="Ruckert C."/>
        </authorList>
    </citation>
    <scope>NUCLEOTIDE SEQUENCE</scope>
    <source>
        <strain evidence="2">JCM 31311</strain>
    </source>
</reference>
<name>A0A918F373_9DEIO</name>
<protein>
    <submittedName>
        <fullName evidence="2">Uncharacterized protein</fullName>
    </submittedName>
</protein>
<proteinExistence type="predicted"/>
<sequence length="256" mass="25479">MLNRCRLLVALGLGVLAPLAQAQTAPAAPAPAATSSVPSAAASLSSALGVEVSGFIKGRLVPCPKGLKLASSAVCLYTVNTLPSLRSLLRGKLAGRTVGDWKTTPGDKSASLLLKVNNQNAFVLLAQLSATESLVVLDAVSAKAAAGTAAPAGVVKGQAYVLDSDLKGLVNVVALGGGTFRLSSVGGQVITVASGKKAASMQSGSVELPAAPIFDGKNLLFPLEGLRSMACTVTPAESGATVACGSASASIRPIIF</sequence>
<evidence type="ECO:0000313" key="2">
    <source>
        <dbReference type="EMBL" id="GGQ96949.1"/>
    </source>
</evidence>
<dbReference type="RefSeq" id="WP_189088079.1">
    <property type="nucleotide sequence ID" value="NZ_BMQL01000002.1"/>
</dbReference>
<accession>A0A918F373</accession>
<evidence type="ECO:0000256" key="1">
    <source>
        <dbReference type="SAM" id="SignalP"/>
    </source>
</evidence>
<gene>
    <name evidence="2" type="ORF">GCM10008957_06550</name>
</gene>